<accession>A0A2U1N7Q0</accession>
<evidence type="ECO:0000259" key="3">
    <source>
        <dbReference type="PROSITE" id="PS50069"/>
    </source>
</evidence>
<dbReference type="GO" id="GO:0031625">
    <property type="term" value="F:ubiquitin protein ligase binding"/>
    <property type="evidence" value="ECO:0007669"/>
    <property type="project" value="InterPro"/>
</dbReference>
<dbReference type="SUPFAM" id="SSF75632">
    <property type="entry name" value="Cullin homology domain"/>
    <property type="match status" value="1"/>
</dbReference>
<evidence type="ECO:0000313" key="4">
    <source>
        <dbReference type="EMBL" id="PWA69514.1"/>
    </source>
</evidence>
<organism evidence="4 5">
    <name type="scientific">Artemisia annua</name>
    <name type="common">Sweet wormwood</name>
    <dbReference type="NCBI Taxonomy" id="35608"/>
    <lineage>
        <taxon>Eukaryota</taxon>
        <taxon>Viridiplantae</taxon>
        <taxon>Streptophyta</taxon>
        <taxon>Embryophyta</taxon>
        <taxon>Tracheophyta</taxon>
        <taxon>Spermatophyta</taxon>
        <taxon>Magnoliopsida</taxon>
        <taxon>eudicotyledons</taxon>
        <taxon>Gunneridae</taxon>
        <taxon>Pentapetalae</taxon>
        <taxon>asterids</taxon>
        <taxon>campanulids</taxon>
        <taxon>Asterales</taxon>
        <taxon>Asteraceae</taxon>
        <taxon>Asteroideae</taxon>
        <taxon>Anthemideae</taxon>
        <taxon>Artemisiinae</taxon>
        <taxon>Artemisia</taxon>
    </lineage>
</organism>
<evidence type="ECO:0000256" key="1">
    <source>
        <dbReference type="PROSITE-ProRule" id="PRU00330"/>
    </source>
</evidence>
<feature type="domain" description="Cullin family profile" evidence="3">
    <location>
        <begin position="81"/>
        <end position="240"/>
    </location>
</feature>
<dbReference type="Gene3D" id="3.30.230.130">
    <property type="entry name" value="Cullin, Chain C, Domain 2"/>
    <property type="match status" value="1"/>
</dbReference>
<dbReference type="OrthoDB" id="27073at2759"/>
<comment type="caution">
    <text evidence="4">The sequence shown here is derived from an EMBL/GenBank/DDBJ whole genome shotgun (WGS) entry which is preliminary data.</text>
</comment>
<keyword evidence="2" id="KW-0175">Coiled coil</keyword>
<protein>
    <recommendedName>
        <fullName evidence="3">Cullin family profile domain-containing protein</fullName>
    </recommendedName>
</protein>
<feature type="coiled-coil region" evidence="2">
    <location>
        <begin position="75"/>
        <end position="105"/>
    </location>
</feature>
<sequence length="304" mass="34136">MGCSLTVSSFAIVQLSIYYNQVSTVIFLPYDAFRTYFHSPILRHLYQKEECLEQQKPHKAFETKAFKDKDVQHHCDAIIARLDRLKEVLKNVEEEKIANATMNERMPLTRFVLGMSDLGEANKTGTQPVPGDNTSKTAVGVGTSDVGGNVDVNEAAGLLKLNGATTGVMPFQVRDLTLAKENKSHFEEYLSNNPNVSPGIDLTITVLTTGFWQNYKLLDLNLPTEMVKCVEFSESFIKQNKAHETYMDIFIGTCNINGKFDTKTIKLIVTTYQSVLTVIEHVPQAVKTRVVGSRSIGWFFVRLR</sequence>
<keyword evidence="5" id="KW-1185">Reference proteome</keyword>
<dbReference type="InterPro" id="IPR036317">
    <property type="entry name" value="Cullin_homology_sf"/>
</dbReference>
<name>A0A2U1N7Q0_ARTAN</name>
<dbReference type="Proteomes" id="UP000245207">
    <property type="component" value="Unassembled WGS sequence"/>
</dbReference>
<dbReference type="AlphaFoldDB" id="A0A2U1N7Q0"/>
<dbReference type="GO" id="GO:0006511">
    <property type="term" value="P:ubiquitin-dependent protein catabolic process"/>
    <property type="evidence" value="ECO:0007669"/>
    <property type="project" value="InterPro"/>
</dbReference>
<dbReference type="InterPro" id="IPR016158">
    <property type="entry name" value="Cullin_homology"/>
</dbReference>
<dbReference type="PROSITE" id="PS50069">
    <property type="entry name" value="CULLIN_2"/>
    <property type="match status" value="1"/>
</dbReference>
<proteinExistence type="inferred from homology"/>
<dbReference type="STRING" id="35608.A0A2U1N7Q0"/>
<evidence type="ECO:0000313" key="5">
    <source>
        <dbReference type="Proteomes" id="UP000245207"/>
    </source>
</evidence>
<dbReference type="EMBL" id="PKPP01003424">
    <property type="protein sequence ID" value="PWA69514.1"/>
    <property type="molecule type" value="Genomic_DNA"/>
</dbReference>
<gene>
    <name evidence="4" type="ORF">CTI12_AA296400</name>
</gene>
<dbReference type="SMART" id="SM00182">
    <property type="entry name" value="CULLIN"/>
    <property type="match status" value="1"/>
</dbReference>
<reference evidence="4 5" key="1">
    <citation type="journal article" date="2018" name="Mol. Plant">
        <title>The genome of Artemisia annua provides insight into the evolution of Asteraceae family and artemisinin biosynthesis.</title>
        <authorList>
            <person name="Shen Q."/>
            <person name="Zhang L."/>
            <person name="Liao Z."/>
            <person name="Wang S."/>
            <person name="Yan T."/>
            <person name="Shi P."/>
            <person name="Liu M."/>
            <person name="Fu X."/>
            <person name="Pan Q."/>
            <person name="Wang Y."/>
            <person name="Lv Z."/>
            <person name="Lu X."/>
            <person name="Zhang F."/>
            <person name="Jiang W."/>
            <person name="Ma Y."/>
            <person name="Chen M."/>
            <person name="Hao X."/>
            <person name="Li L."/>
            <person name="Tang Y."/>
            <person name="Lv G."/>
            <person name="Zhou Y."/>
            <person name="Sun X."/>
            <person name="Brodelius P.E."/>
            <person name="Rose J.K.C."/>
            <person name="Tang K."/>
        </authorList>
    </citation>
    <scope>NUCLEOTIDE SEQUENCE [LARGE SCALE GENOMIC DNA]</scope>
    <source>
        <strain evidence="5">cv. Huhao1</strain>
        <tissue evidence="4">Leaf</tissue>
    </source>
</reference>
<comment type="similarity">
    <text evidence="1">Belongs to the cullin family.</text>
</comment>
<dbReference type="InterPro" id="IPR045093">
    <property type="entry name" value="Cullin"/>
</dbReference>
<evidence type="ECO:0000256" key="2">
    <source>
        <dbReference type="SAM" id="Coils"/>
    </source>
</evidence>
<dbReference type="PANTHER" id="PTHR11932">
    <property type="entry name" value="CULLIN"/>
    <property type="match status" value="1"/>
</dbReference>